<proteinExistence type="predicted"/>
<organism evidence="1 2">
    <name type="scientific">Porphyromonas circumdentaria</name>
    <dbReference type="NCBI Taxonomy" id="29524"/>
    <lineage>
        <taxon>Bacteria</taxon>
        <taxon>Pseudomonadati</taxon>
        <taxon>Bacteroidota</taxon>
        <taxon>Bacteroidia</taxon>
        <taxon>Bacteroidales</taxon>
        <taxon>Porphyromonadaceae</taxon>
        <taxon>Porphyromonas</taxon>
    </lineage>
</organism>
<accession>A0A1T4Q5Z2</accession>
<dbReference type="EMBL" id="FUXE01000027">
    <property type="protein sequence ID" value="SJZ98941.1"/>
    <property type="molecule type" value="Genomic_DNA"/>
</dbReference>
<gene>
    <name evidence="1" type="ORF">SAMN02745171_01704</name>
</gene>
<dbReference type="AlphaFoldDB" id="A0A1T4Q5Z2"/>
<evidence type="ECO:0000313" key="2">
    <source>
        <dbReference type="Proteomes" id="UP000190121"/>
    </source>
</evidence>
<reference evidence="2" key="1">
    <citation type="submission" date="2017-02" db="EMBL/GenBank/DDBJ databases">
        <authorList>
            <person name="Varghese N."/>
            <person name="Submissions S."/>
        </authorList>
    </citation>
    <scope>NUCLEOTIDE SEQUENCE [LARGE SCALE GENOMIC DNA]</scope>
    <source>
        <strain evidence="2">ATCC 51356</strain>
    </source>
</reference>
<name>A0A1T4Q5Z2_9PORP</name>
<feature type="non-terminal residue" evidence="1">
    <location>
        <position position="1"/>
    </location>
</feature>
<keyword evidence="2" id="KW-1185">Reference proteome</keyword>
<sequence length="43" mass="4948">LPTGRWWTGNDLEMSEMLLVARVCTNKERSLLSLAKILICEQK</sequence>
<dbReference type="Proteomes" id="UP000190121">
    <property type="component" value="Unassembled WGS sequence"/>
</dbReference>
<evidence type="ECO:0000313" key="1">
    <source>
        <dbReference type="EMBL" id="SJZ98941.1"/>
    </source>
</evidence>
<protein>
    <submittedName>
        <fullName evidence="1">Uncharacterized protein</fullName>
    </submittedName>
</protein>